<evidence type="ECO:0000313" key="2">
    <source>
        <dbReference type="Proteomes" id="UP001596292"/>
    </source>
</evidence>
<protein>
    <submittedName>
        <fullName evidence="1">Uncharacterized protein</fullName>
    </submittedName>
</protein>
<dbReference type="EMBL" id="JBHSWN010000001">
    <property type="protein sequence ID" value="MFC6791362.1"/>
    <property type="molecule type" value="Genomic_DNA"/>
</dbReference>
<keyword evidence="2" id="KW-1185">Reference proteome</keyword>
<dbReference type="Proteomes" id="UP001596292">
    <property type="component" value="Unassembled WGS sequence"/>
</dbReference>
<comment type="caution">
    <text evidence="1">The sequence shown here is derived from an EMBL/GenBank/DDBJ whole genome shotgun (WGS) entry which is preliminary data.</text>
</comment>
<organism evidence="1 2">
    <name type="scientific">Methylobacterium komagatae</name>
    <dbReference type="NCBI Taxonomy" id="374425"/>
    <lineage>
        <taxon>Bacteria</taxon>
        <taxon>Pseudomonadati</taxon>
        <taxon>Pseudomonadota</taxon>
        <taxon>Alphaproteobacteria</taxon>
        <taxon>Hyphomicrobiales</taxon>
        <taxon>Methylobacteriaceae</taxon>
        <taxon>Methylobacterium</taxon>
    </lineage>
</organism>
<accession>A0ABW2BLP8</accession>
<evidence type="ECO:0000313" key="1">
    <source>
        <dbReference type="EMBL" id="MFC6791362.1"/>
    </source>
</evidence>
<reference evidence="2" key="1">
    <citation type="journal article" date="2019" name="Int. J. Syst. Evol. Microbiol.">
        <title>The Global Catalogue of Microorganisms (GCM) 10K type strain sequencing project: providing services to taxonomists for standard genome sequencing and annotation.</title>
        <authorList>
            <consortium name="The Broad Institute Genomics Platform"/>
            <consortium name="The Broad Institute Genome Sequencing Center for Infectious Disease"/>
            <person name="Wu L."/>
            <person name="Ma J."/>
        </authorList>
    </citation>
    <scope>NUCLEOTIDE SEQUENCE [LARGE SCALE GENOMIC DNA]</scope>
    <source>
        <strain evidence="2">CCUG 48316</strain>
    </source>
</reference>
<proteinExistence type="predicted"/>
<dbReference type="RefSeq" id="WP_378972157.1">
    <property type="nucleotide sequence ID" value="NZ_JBHSWN010000001.1"/>
</dbReference>
<sequence>MLIFALALGTPYLALLDQNAQSVAILAVSRESLDAAIRSVAEADGEIVAIAAGHVLYARSDRSGFTSRLHASGRWLVLPAMNAACNNLALPENI</sequence>
<name>A0ABW2BLP8_9HYPH</name>
<gene>
    <name evidence="1" type="ORF">ACFQE0_18100</name>
</gene>